<keyword evidence="9" id="KW-1185">Reference proteome</keyword>
<evidence type="ECO:0000256" key="3">
    <source>
        <dbReference type="ARBA" id="ARBA00022475"/>
    </source>
</evidence>
<evidence type="ECO:0000256" key="5">
    <source>
        <dbReference type="ARBA" id="ARBA00022989"/>
    </source>
</evidence>
<dbReference type="FunCoup" id="Q6ZET1">
    <property type="interactions" value="20"/>
</dbReference>
<keyword evidence="3" id="KW-1003">Cell membrane</keyword>
<dbReference type="EMBL" id="AP004310">
    <property type="protein sequence ID" value="BAD01819.1"/>
    <property type="molecule type" value="Genomic_DNA"/>
</dbReference>
<keyword evidence="8" id="KW-0614">Plasmid</keyword>
<feature type="transmembrane region" description="Helical" evidence="7">
    <location>
        <begin position="7"/>
        <end position="29"/>
    </location>
</feature>
<evidence type="ECO:0000256" key="4">
    <source>
        <dbReference type="ARBA" id="ARBA00022692"/>
    </source>
</evidence>
<feature type="transmembrane region" description="Helical" evidence="7">
    <location>
        <begin position="357"/>
        <end position="377"/>
    </location>
</feature>
<keyword evidence="4 7" id="KW-0812">Transmembrane</keyword>
<feature type="transmembrane region" description="Helical" evidence="7">
    <location>
        <begin position="213"/>
        <end position="228"/>
    </location>
</feature>
<organism evidence="8 9">
    <name type="scientific">Synechocystis sp. (strain ATCC 27184 / PCC 6803 / Kazusa)</name>
    <dbReference type="NCBI Taxonomy" id="1111708"/>
    <lineage>
        <taxon>Bacteria</taxon>
        <taxon>Bacillati</taxon>
        <taxon>Cyanobacteriota</taxon>
        <taxon>Cyanophyceae</taxon>
        <taxon>Synechococcales</taxon>
        <taxon>Merismopediaceae</taxon>
        <taxon>Synechocystis</taxon>
    </lineage>
</organism>
<feature type="transmembrane region" description="Helical" evidence="7">
    <location>
        <begin position="173"/>
        <end position="193"/>
    </location>
</feature>
<dbReference type="EnsemblBacteria" id="BAD01819">
    <property type="protein sequence ID" value="BAD01819"/>
    <property type="gene ID" value="BAD01819"/>
</dbReference>
<feature type="transmembrane region" description="Helical" evidence="7">
    <location>
        <begin position="416"/>
        <end position="436"/>
    </location>
</feature>
<feature type="transmembrane region" description="Helical" evidence="7">
    <location>
        <begin position="324"/>
        <end position="345"/>
    </location>
</feature>
<dbReference type="PhylomeDB" id="Q6ZET1"/>
<feature type="transmembrane region" description="Helical" evidence="7">
    <location>
        <begin position="78"/>
        <end position="102"/>
    </location>
</feature>
<gene>
    <name evidence="8" type="ordered locus">sll5049</name>
</gene>
<comment type="subcellular location">
    <subcellularLocation>
        <location evidence="1">Cell membrane</location>
        <topology evidence="1">Multi-pass membrane protein</topology>
    </subcellularLocation>
</comment>
<geneLocation type="plasmid" evidence="8 9">
    <name>pSYSM</name>
</geneLocation>
<dbReference type="AlphaFoldDB" id="Q6ZET1"/>
<feature type="transmembrane region" description="Helical" evidence="7">
    <location>
        <begin position="234"/>
        <end position="254"/>
    </location>
</feature>
<evidence type="ECO:0000313" key="8">
    <source>
        <dbReference type="EMBL" id="BAD01819.1"/>
    </source>
</evidence>
<reference evidence="8 9" key="1">
    <citation type="journal article" date="2003" name="DNA Res.">
        <title>Structural analysis of four large plasmids harboring in a unicellular cyanobacterium, Synechocystis sp. PCC 6803.</title>
        <authorList>
            <person name="Kaneko T."/>
            <person name="Nakamura Y."/>
            <person name="Sasamoto S."/>
            <person name="Watanabe A."/>
            <person name="Kohara M."/>
            <person name="Matsumoto M."/>
            <person name="Shimpo S."/>
            <person name="Yamada M."/>
            <person name="Tabata S."/>
        </authorList>
    </citation>
    <scope>NUCLEOTIDE SEQUENCE [LARGE SCALE GENOMIC DNA]</scope>
    <source>
        <strain evidence="9">ATCC 27184 / PCC 6803 / Kazusa</strain>
    </source>
</reference>
<evidence type="ECO:0000256" key="1">
    <source>
        <dbReference type="ARBA" id="ARBA00004651"/>
    </source>
</evidence>
<name>Q6ZET1_SYNY3</name>
<comment type="similarity">
    <text evidence="2">Belongs to the polysaccharide synthase family.</text>
</comment>
<feature type="transmembrane region" description="Helical" evidence="7">
    <location>
        <begin position="114"/>
        <end position="137"/>
    </location>
</feature>
<evidence type="ECO:0000313" key="9">
    <source>
        <dbReference type="Proteomes" id="UP000001425"/>
    </source>
</evidence>
<dbReference type="PANTHER" id="PTHR30250">
    <property type="entry name" value="PST FAMILY PREDICTED COLANIC ACID TRANSPORTER"/>
    <property type="match status" value="1"/>
</dbReference>
<dbReference type="Proteomes" id="UP000001425">
    <property type="component" value="Plasmid pSYSM"/>
</dbReference>
<feature type="transmembrane region" description="Helical" evidence="7">
    <location>
        <begin position="149"/>
        <end position="167"/>
    </location>
</feature>
<evidence type="ECO:0000256" key="6">
    <source>
        <dbReference type="ARBA" id="ARBA00023136"/>
    </source>
</evidence>
<evidence type="ECO:0000256" key="2">
    <source>
        <dbReference type="ARBA" id="ARBA00007430"/>
    </source>
</evidence>
<dbReference type="Pfam" id="PF13440">
    <property type="entry name" value="Polysacc_synt_3"/>
    <property type="match status" value="1"/>
</dbReference>
<dbReference type="KEGG" id="syn:sll5049"/>
<keyword evidence="5 7" id="KW-1133">Transmembrane helix</keyword>
<dbReference type="PANTHER" id="PTHR30250:SF10">
    <property type="entry name" value="LIPOPOLYSACCHARIDE BIOSYNTHESIS PROTEIN WZXC"/>
    <property type="match status" value="1"/>
</dbReference>
<keyword evidence="6 7" id="KW-0472">Membrane</keyword>
<dbReference type="GO" id="GO:0005886">
    <property type="term" value="C:plasma membrane"/>
    <property type="evidence" value="ECO:0000318"/>
    <property type="project" value="GO_Central"/>
</dbReference>
<dbReference type="InterPro" id="IPR050833">
    <property type="entry name" value="Poly_Biosynth_Transport"/>
</dbReference>
<feature type="transmembrane region" description="Helical" evidence="7">
    <location>
        <begin position="293"/>
        <end position="318"/>
    </location>
</feature>
<sequence>MASLNKLAIRGTIWTFVGYGSSQVLRLAGNLVLTRLLVPEMFGLMALVNTFIIGLNLFSDIGIGPSIIQNKRGDEPSFLNTAWTIQVIRGVGLWLCCCLIALPVSRFYGDRQLIWLLPLVGFSTIIAGFNSTALFTLNRKIDLGKLTRFEFIVQSIGLVVMIVWAWFNPTIWALVMGNFVLSLVKMIWSHYLVAEPRNRFTWDPTALQEIARFGRWIFVSTAMTFLATQADRLILGKIFSLTLLGVYTIAFTLAELPRQVLSRVNGKVMFPVISQQIDLPRAELRSKILKKRWLLLGALAIAIAVMISFGDWLILFLYDERYRAGAWMLPILAAGLWLPTLALTIDPVLYALGKPQLVAIGNFAKFAYMLIFIPLGFHSFGVLGAVIVVAANDLPYYLAVAYGVWQEKLSGFRQDLLSTLLLLGVASLLITIRWSLGLGLPIEALWS</sequence>
<protein>
    <submittedName>
        <fullName evidence="8">Sll5049 protein</fullName>
    </submittedName>
</protein>
<accession>Q6ZET1</accession>
<dbReference type="InParanoid" id="Q6ZET1"/>
<proteinExistence type="inferred from homology"/>
<evidence type="ECO:0000256" key="7">
    <source>
        <dbReference type="SAM" id="Phobius"/>
    </source>
</evidence>
<feature type="transmembrane region" description="Helical" evidence="7">
    <location>
        <begin position="41"/>
        <end position="58"/>
    </location>
</feature>